<name>X1UWY9_9ZZZZ</name>
<dbReference type="InterPro" id="IPR027417">
    <property type="entry name" value="P-loop_NTPase"/>
</dbReference>
<dbReference type="Gene3D" id="3.40.50.300">
    <property type="entry name" value="P-loop containing nucleotide triphosphate hydrolases"/>
    <property type="match status" value="1"/>
</dbReference>
<dbReference type="GO" id="GO:0005524">
    <property type="term" value="F:ATP binding"/>
    <property type="evidence" value="ECO:0007669"/>
    <property type="project" value="InterPro"/>
</dbReference>
<dbReference type="PANTHER" id="PTHR43166:SF4">
    <property type="entry name" value="PHOSPHONATES IMPORT ATP-BINDING PROTEIN PHNC"/>
    <property type="match status" value="1"/>
</dbReference>
<dbReference type="EMBL" id="BARW01038323">
    <property type="protein sequence ID" value="GAJ21964.1"/>
    <property type="molecule type" value="Genomic_DNA"/>
</dbReference>
<evidence type="ECO:0000313" key="4">
    <source>
        <dbReference type="EMBL" id="GAJ21964.1"/>
    </source>
</evidence>
<feature type="domain" description="ABC transporter" evidence="3">
    <location>
        <begin position="7"/>
        <end position="172"/>
    </location>
</feature>
<evidence type="ECO:0000256" key="1">
    <source>
        <dbReference type="ARBA" id="ARBA00005417"/>
    </source>
</evidence>
<proteinExistence type="inferred from homology"/>
<organism evidence="4">
    <name type="scientific">marine sediment metagenome</name>
    <dbReference type="NCBI Taxonomy" id="412755"/>
    <lineage>
        <taxon>unclassified sequences</taxon>
        <taxon>metagenomes</taxon>
        <taxon>ecological metagenomes</taxon>
    </lineage>
</organism>
<sequence>MEMIFIILFKHVNKWFKNGFHVLKNIDLNIKKEEVVVLIGASGSGKSTLIRCINNLEPIQEGEIIIDGVKLDKSNNISEIRTEIGMVFQLFNLFPHKNVLENIILGPCYVRHIKRKDAEEIAIDLLKKVGLEEKVNSYPSSLSGGEKQRIAIARALAMKPKIMLFDEPTSAL</sequence>
<feature type="non-terminal residue" evidence="4">
    <location>
        <position position="172"/>
    </location>
</feature>
<comment type="similarity">
    <text evidence="1">Belongs to the ABC transporter superfamily.</text>
</comment>
<keyword evidence="2" id="KW-0813">Transport</keyword>
<dbReference type="InterPro" id="IPR050086">
    <property type="entry name" value="MetN_ABC_transporter-like"/>
</dbReference>
<gene>
    <name evidence="4" type="ORF">S12H4_58858</name>
</gene>
<protein>
    <recommendedName>
        <fullName evidence="3">ABC transporter domain-containing protein</fullName>
    </recommendedName>
</protein>
<dbReference type="Pfam" id="PF00005">
    <property type="entry name" value="ABC_tran"/>
    <property type="match status" value="1"/>
</dbReference>
<dbReference type="PROSITE" id="PS00211">
    <property type="entry name" value="ABC_TRANSPORTER_1"/>
    <property type="match status" value="1"/>
</dbReference>
<comment type="caution">
    <text evidence="4">The sequence shown here is derived from an EMBL/GenBank/DDBJ whole genome shotgun (WGS) entry which is preliminary data.</text>
</comment>
<dbReference type="InterPro" id="IPR017871">
    <property type="entry name" value="ABC_transporter-like_CS"/>
</dbReference>
<evidence type="ECO:0000256" key="2">
    <source>
        <dbReference type="ARBA" id="ARBA00022448"/>
    </source>
</evidence>
<dbReference type="AlphaFoldDB" id="X1UWY9"/>
<accession>X1UWY9</accession>
<evidence type="ECO:0000259" key="3">
    <source>
        <dbReference type="PROSITE" id="PS50893"/>
    </source>
</evidence>
<dbReference type="PROSITE" id="PS50893">
    <property type="entry name" value="ABC_TRANSPORTER_2"/>
    <property type="match status" value="1"/>
</dbReference>
<dbReference type="InterPro" id="IPR003439">
    <property type="entry name" value="ABC_transporter-like_ATP-bd"/>
</dbReference>
<reference evidence="4" key="1">
    <citation type="journal article" date="2014" name="Front. Microbiol.">
        <title>High frequency of phylogenetically diverse reductive dehalogenase-homologous genes in deep subseafloor sedimentary metagenomes.</title>
        <authorList>
            <person name="Kawai M."/>
            <person name="Futagami T."/>
            <person name="Toyoda A."/>
            <person name="Takaki Y."/>
            <person name="Nishi S."/>
            <person name="Hori S."/>
            <person name="Arai W."/>
            <person name="Tsubouchi T."/>
            <person name="Morono Y."/>
            <person name="Uchiyama I."/>
            <person name="Ito T."/>
            <person name="Fujiyama A."/>
            <person name="Inagaki F."/>
            <person name="Takami H."/>
        </authorList>
    </citation>
    <scope>NUCLEOTIDE SEQUENCE</scope>
    <source>
        <strain evidence="4">Expedition CK06-06</strain>
    </source>
</reference>
<dbReference type="SUPFAM" id="SSF52540">
    <property type="entry name" value="P-loop containing nucleoside triphosphate hydrolases"/>
    <property type="match status" value="1"/>
</dbReference>
<dbReference type="PANTHER" id="PTHR43166">
    <property type="entry name" value="AMINO ACID IMPORT ATP-BINDING PROTEIN"/>
    <property type="match status" value="1"/>
</dbReference>
<dbReference type="GO" id="GO:0016887">
    <property type="term" value="F:ATP hydrolysis activity"/>
    <property type="evidence" value="ECO:0007669"/>
    <property type="project" value="InterPro"/>
</dbReference>